<proteinExistence type="predicted"/>
<evidence type="ECO:0000256" key="1">
    <source>
        <dbReference type="SAM" id="MobiDB-lite"/>
    </source>
</evidence>
<keyword evidence="4" id="KW-1185">Reference proteome</keyword>
<dbReference type="GeneID" id="98123673"/>
<dbReference type="RefSeq" id="XP_070869267.1">
    <property type="nucleotide sequence ID" value="XM_071009029.1"/>
</dbReference>
<dbReference type="EMBL" id="JAZGUE010000002">
    <property type="protein sequence ID" value="KAL2270543.1"/>
    <property type="molecule type" value="Genomic_DNA"/>
</dbReference>
<sequence length="167" mass="17589">MIQPWLLFPKRQSSCNQIPTASSLLSHQTMLLSAALLLPLAGLASAGRKRPQGCHPTPTLSPSSSSSSSSSSTSSVTTLPASCTFRPTQTIYPASGCSITCRRDFCISDALVTVSCGCPSLVIKTQTTTVCATQSPCWQCSVAWGNFRITPSCPPTPTQTAPARTTY</sequence>
<evidence type="ECO:0000313" key="4">
    <source>
        <dbReference type="Proteomes" id="UP001600064"/>
    </source>
</evidence>
<dbReference type="Proteomes" id="UP001600064">
    <property type="component" value="Unassembled WGS sequence"/>
</dbReference>
<comment type="caution">
    <text evidence="3">The sequence shown here is derived from an EMBL/GenBank/DDBJ whole genome shotgun (WGS) entry which is preliminary data.</text>
</comment>
<feature type="compositionally biased region" description="Low complexity" evidence="1">
    <location>
        <begin position="56"/>
        <end position="73"/>
    </location>
</feature>
<organism evidence="3 4">
    <name type="scientific">Remersonia thermophila</name>
    <dbReference type="NCBI Taxonomy" id="72144"/>
    <lineage>
        <taxon>Eukaryota</taxon>
        <taxon>Fungi</taxon>
        <taxon>Dikarya</taxon>
        <taxon>Ascomycota</taxon>
        <taxon>Pezizomycotina</taxon>
        <taxon>Sordariomycetes</taxon>
        <taxon>Sordariomycetidae</taxon>
        <taxon>Sordariales</taxon>
        <taxon>Sordariales incertae sedis</taxon>
        <taxon>Remersonia</taxon>
    </lineage>
</organism>
<feature type="region of interest" description="Disordered" evidence="1">
    <location>
        <begin position="48"/>
        <end position="73"/>
    </location>
</feature>
<evidence type="ECO:0000256" key="2">
    <source>
        <dbReference type="SAM" id="SignalP"/>
    </source>
</evidence>
<accession>A0ABR4DJM1</accession>
<keyword evidence="2" id="KW-0732">Signal</keyword>
<evidence type="ECO:0000313" key="3">
    <source>
        <dbReference type="EMBL" id="KAL2270543.1"/>
    </source>
</evidence>
<reference evidence="3 4" key="1">
    <citation type="journal article" date="2024" name="Commun. Biol.">
        <title>Comparative genomic analysis of thermophilic fungi reveals convergent evolutionary adaptations and gene losses.</title>
        <authorList>
            <person name="Steindorff A.S."/>
            <person name="Aguilar-Pontes M.V."/>
            <person name="Robinson A.J."/>
            <person name="Andreopoulos B."/>
            <person name="LaButti K."/>
            <person name="Kuo A."/>
            <person name="Mondo S."/>
            <person name="Riley R."/>
            <person name="Otillar R."/>
            <person name="Haridas S."/>
            <person name="Lipzen A."/>
            <person name="Grimwood J."/>
            <person name="Schmutz J."/>
            <person name="Clum A."/>
            <person name="Reid I.D."/>
            <person name="Moisan M.C."/>
            <person name="Butler G."/>
            <person name="Nguyen T.T.M."/>
            <person name="Dewar K."/>
            <person name="Conant G."/>
            <person name="Drula E."/>
            <person name="Henrissat B."/>
            <person name="Hansel C."/>
            <person name="Singer S."/>
            <person name="Hutchinson M.I."/>
            <person name="de Vries R.P."/>
            <person name="Natvig D.O."/>
            <person name="Powell A.J."/>
            <person name="Tsang A."/>
            <person name="Grigoriev I.V."/>
        </authorList>
    </citation>
    <scope>NUCLEOTIDE SEQUENCE [LARGE SCALE GENOMIC DNA]</scope>
    <source>
        <strain evidence="3 4">ATCC 22073</strain>
    </source>
</reference>
<protein>
    <submittedName>
        <fullName evidence="3">Uncharacterized protein</fullName>
    </submittedName>
</protein>
<feature type="signal peptide" evidence="2">
    <location>
        <begin position="1"/>
        <end position="46"/>
    </location>
</feature>
<gene>
    <name evidence="3" type="ORF">VTJ83DRAFT_2727</name>
</gene>
<name>A0ABR4DJM1_9PEZI</name>
<feature type="chain" id="PRO_5045439232" evidence="2">
    <location>
        <begin position="47"/>
        <end position="167"/>
    </location>
</feature>